<reference evidence="1 2" key="1">
    <citation type="journal article" date="2018" name="PLoS Genet.">
        <title>Population sequencing reveals clonal diversity and ancestral inbreeding in the grapevine cultivar Chardonnay.</title>
        <authorList>
            <person name="Roach M.J."/>
            <person name="Johnson D.L."/>
            <person name="Bohlmann J."/>
            <person name="van Vuuren H.J."/>
            <person name="Jones S.J."/>
            <person name="Pretorius I.S."/>
            <person name="Schmidt S.A."/>
            <person name="Borneman A.R."/>
        </authorList>
    </citation>
    <scope>NUCLEOTIDE SEQUENCE [LARGE SCALE GENOMIC DNA]</scope>
    <source>
        <strain evidence="2">cv. Chardonnay</strain>
        <tissue evidence="1">Leaf</tissue>
    </source>
</reference>
<dbReference type="Proteomes" id="UP000288805">
    <property type="component" value="Unassembled WGS sequence"/>
</dbReference>
<dbReference type="EMBL" id="QGNW01001736">
    <property type="protein sequence ID" value="RVW31903.1"/>
    <property type="molecule type" value="Genomic_DNA"/>
</dbReference>
<evidence type="ECO:0000313" key="2">
    <source>
        <dbReference type="Proteomes" id="UP000288805"/>
    </source>
</evidence>
<gene>
    <name evidence="1" type="ORF">CK203_087150</name>
</gene>
<name>A0A438D8W4_VITVI</name>
<accession>A0A438D8W4</accession>
<protein>
    <submittedName>
        <fullName evidence="1">Uncharacterized protein</fullName>
    </submittedName>
</protein>
<evidence type="ECO:0000313" key="1">
    <source>
        <dbReference type="EMBL" id="RVW31903.1"/>
    </source>
</evidence>
<sequence>MLAEIVRSLGVDRFVDLGELWNLLVACPTRMDLCGFLLGCMRPSRGREREGLWDELGDNGSWDEQQPVQVKARSVFGVRRVRELLQWDNAEHIAKANVRSISYFSRWEMDKRRKHPFQI</sequence>
<comment type="caution">
    <text evidence="1">The sequence shown here is derived from an EMBL/GenBank/DDBJ whole genome shotgun (WGS) entry which is preliminary data.</text>
</comment>
<organism evidence="1 2">
    <name type="scientific">Vitis vinifera</name>
    <name type="common">Grape</name>
    <dbReference type="NCBI Taxonomy" id="29760"/>
    <lineage>
        <taxon>Eukaryota</taxon>
        <taxon>Viridiplantae</taxon>
        <taxon>Streptophyta</taxon>
        <taxon>Embryophyta</taxon>
        <taxon>Tracheophyta</taxon>
        <taxon>Spermatophyta</taxon>
        <taxon>Magnoliopsida</taxon>
        <taxon>eudicotyledons</taxon>
        <taxon>Gunneridae</taxon>
        <taxon>Pentapetalae</taxon>
        <taxon>rosids</taxon>
        <taxon>Vitales</taxon>
        <taxon>Vitaceae</taxon>
        <taxon>Viteae</taxon>
        <taxon>Vitis</taxon>
    </lineage>
</organism>
<proteinExistence type="predicted"/>
<dbReference type="AlphaFoldDB" id="A0A438D8W4"/>